<evidence type="ECO:0000313" key="8">
    <source>
        <dbReference type="Proteomes" id="UP000033969"/>
    </source>
</evidence>
<gene>
    <name evidence="7" type="ORF">UU74_C0004G0011</name>
</gene>
<evidence type="ECO:0000256" key="3">
    <source>
        <dbReference type="ARBA" id="ARBA00022840"/>
    </source>
</evidence>
<dbReference type="GO" id="GO:0006428">
    <property type="term" value="P:isoleucyl-tRNA aminoacylation"/>
    <property type="evidence" value="ECO:0007669"/>
    <property type="project" value="TreeGrafter"/>
</dbReference>
<dbReference type="PATRIC" id="fig|1618556.3.peg.76"/>
<evidence type="ECO:0000256" key="2">
    <source>
        <dbReference type="ARBA" id="ARBA00022741"/>
    </source>
</evidence>
<protein>
    <submittedName>
        <fullName evidence="7">Isoleucine-tRNA ligase</fullName>
    </submittedName>
</protein>
<reference evidence="7 8" key="1">
    <citation type="journal article" date="2015" name="Nature">
        <title>rRNA introns, odd ribosomes, and small enigmatic genomes across a large radiation of phyla.</title>
        <authorList>
            <person name="Brown C.T."/>
            <person name="Hug L.A."/>
            <person name="Thomas B.C."/>
            <person name="Sharon I."/>
            <person name="Castelle C.J."/>
            <person name="Singh A."/>
            <person name="Wilkins M.J."/>
            <person name="Williams K.H."/>
            <person name="Banfield J.F."/>
        </authorList>
    </citation>
    <scope>NUCLEOTIDE SEQUENCE [LARGE SCALE GENOMIC DNA]</scope>
</reference>
<accession>A0A0G0X0Y2</accession>
<evidence type="ECO:0000259" key="6">
    <source>
        <dbReference type="Pfam" id="PF00133"/>
    </source>
</evidence>
<dbReference type="PANTHER" id="PTHR42780:SF1">
    <property type="entry name" value="ISOLEUCINE--TRNA LIGASE, CYTOPLASMIC"/>
    <property type="match status" value="1"/>
</dbReference>
<dbReference type="InterPro" id="IPR002300">
    <property type="entry name" value="aa-tRNA-synth_Ia"/>
</dbReference>
<feature type="non-terminal residue" evidence="7">
    <location>
        <position position="1"/>
    </location>
</feature>
<dbReference type="SUPFAM" id="SSF52374">
    <property type="entry name" value="Nucleotidylyl transferase"/>
    <property type="match status" value="1"/>
</dbReference>
<dbReference type="Proteomes" id="UP000033969">
    <property type="component" value="Unassembled WGS sequence"/>
</dbReference>
<sequence>GGALYKSNAFKNVVVEGVILGTDGRKMSKNYGNYPDPKKLLLEYGGDALRLYLMGSPVMHGEDILISEEQYRNQLKGLILTLWNIYNFFISYALLDKWTPEKNNKSNNVLDRWILSSLNKVIKKITENLNNYDTVSAISGNTTEAAGTATFTVSGSIHHQTLGWF</sequence>
<evidence type="ECO:0000256" key="1">
    <source>
        <dbReference type="ARBA" id="ARBA00022598"/>
    </source>
</evidence>
<keyword evidence="1 7" id="KW-0436">Ligase</keyword>
<name>A0A0G0X0Y2_9BACT</name>
<comment type="caution">
    <text evidence="7">The sequence shown here is derived from an EMBL/GenBank/DDBJ whole genome shotgun (WGS) entry which is preliminary data.</text>
</comment>
<dbReference type="Gene3D" id="1.10.730.10">
    <property type="entry name" value="Isoleucyl-tRNA Synthetase, Domain 1"/>
    <property type="match status" value="1"/>
</dbReference>
<evidence type="ECO:0000256" key="4">
    <source>
        <dbReference type="ARBA" id="ARBA00022917"/>
    </source>
</evidence>
<dbReference type="GO" id="GO:0004822">
    <property type="term" value="F:isoleucine-tRNA ligase activity"/>
    <property type="evidence" value="ECO:0007669"/>
    <property type="project" value="InterPro"/>
</dbReference>
<keyword evidence="5" id="KW-0030">Aminoacyl-tRNA synthetase</keyword>
<dbReference type="Pfam" id="PF00133">
    <property type="entry name" value="tRNA-synt_1"/>
    <property type="match status" value="1"/>
</dbReference>
<proteinExistence type="predicted"/>
<dbReference type="InterPro" id="IPR023586">
    <property type="entry name" value="Ile-tRNA-ligase_type2"/>
</dbReference>
<dbReference type="AlphaFoldDB" id="A0A0G0X0Y2"/>
<evidence type="ECO:0000256" key="5">
    <source>
        <dbReference type="ARBA" id="ARBA00023146"/>
    </source>
</evidence>
<dbReference type="PANTHER" id="PTHR42780">
    <property type="entry name" value="SOLEUCYL-TRNA SYNTHETASE"/>
    <property type="match status" value="1"/>
</dbReference>
<dbReference type="EMBL" id="LCBU01000004">
    <property type="protein sequence ID" value="KKS18660.1"/>
    <property type="molecule type" value="Genomic_DNA"/>
</dbReference>
<organism evidence="7 8">
    <name type="scientific">Candidatus Woesebacteria bacterium GW2011_GWA1_41_7</name>
    <dbReference type="NCBI Taxonomy" id="1618556"/>
    <lineage>
        <taxon>Bacteria</taxon>
        <taxon>Candidatus Woeseibacteriota</taxon>
    </lineage>
</organism>
<dbReference type="GO" id="GO:0005524">
    <property type="term" value="F:ATP binding"/>
    <property type="evidence" value="ECO:0007669"/>
    <property type="project" value="UniProtKB-KW"/>
</dbReference>
<feature type="domain" description="Aminoacyl-tRNA synthetase class Ia" evidence="6">
    <location>
        <begin position="3"/>
        <end position="60"/>
    </location>
</feature>
<keyword evidence="4" id="KW-0648">Protein biosynthesis</keyword>
<keyword evidence="2" id="KW-0547">Nucleotide-binding</keyword>
<keyword evidence="3" id="KW-0067">ATP-binding</keyword>
<evidence type="ECO:0000313" key="7">
    <source>
        <dbReference type="EMBL" id="KKS18660.1"/>
    </source>
</evidence>
<dbReference type="InterPro" id="IPR014729">
    <property type="entry name" value="Rossmann-like_a/b/a_fold"/>
</dbReference>
<dbReference type="Gene3D" id="3.40.50.620">
    <property type="entry name" value="HUPs"/>
    <property type="match status" value="1"/>
</dbReference>